<dbReference type="Proteomes" id="UP000241362">
    <property type="component" value="Unassembled WGS sequence"/>
</dbReference>
<evidence type="ECO:0000256" key="1">
    <source>
        <dbReference type="SAM" id="Phobius"/>
    </source>
</evidence>
<evidence type="ECO:0000313" key="2">
    <source>
        <dbReference type="EMBL" id="PTE16301.1"/>
    </source>
</evidence>
<feature type="transmembrane region" description="Helical" evidence="1">
    <location>
        <begin position="29"/>
        <end position="50"/>
    </location>
</feature>
<comment type="caution">
    <text evidence="2">The sequence shown here is derived from an EMBL/GenBank/DDBJ whole genome shotgun (WGS) entry which is preliminary data.</text>
</comment>
<keyword evidence="1" id="KW-0812">Transmembrane</keyword>
<protein>
    <recommendedName>
        <fullName evidence="4">NfeD family protein</fullName>
    </recommendedName>
</protein>
<name>A0A2T4JEG7_FUSBL</name>
<proteinExistence type="predicted"/>
<organism evidence="2 3">
    <name type="scientific">Fuscovulum blasticum DSM 2131</name>
    <dbReference type="NCBI Taxonomy" id="1188250"/>
    <lineage>
        <taxon>Bacteria</taxon>
        <taxon>Pseudomonadati</taxon>
        <taxon>Pseudomonadota</taxon>
        <taxon>Alphaproteobacteria</taxon>
        <taxon>Rhodobacterales</taxon>
        <taxon>Paracoccaceae</taxon>
        <taxon>Pseudogemmobacter</taxon>
    </lineage>
</organism>
<dbReference type="RefSeq" id="WP_107671466.1">
    <property type="nucleotide sequence ID" value="NZ_PZKE01000001.1"/>
</dbReference>
<dbReference type="AlphaFoldDB" id="A0A2T4JEG7"/>
<feature type="transmembrane region" description="Helical" evidence="1">
    <location>
        <begin position="6"/>
        <end position="22"/>
    </location>
</feature>
<reference evidence="2 3" key="1">
    <citation type="submission" date="2018-03" db="EMBL/GenBank/DDBJ databases">
        <title>Rhodobacter blasticus.</title>
        <authorList>
            <person name="Meyer T.E."/>
            <person name="Miller S."/>
            <person name="Lodha T."/>
            <person name="Gandham S."/>
            <person name="Chintalapati S."/>
            <person name="Chintalapati V.R."/>
        </authorList>
    </citation>
    <scope>NUCLEOTIDE SEQUENCE [LARGE SCALE GENOMIC DNA]</scope>
    <source>
        <strain evidence="2 3">DSM 2131</strain>
    </source>
</reference>
<feature type="transmembrane region" description="Helical" evidence="1">
    <location>
        <begin position="56"/>
        <end position="72"/>
    </location>
</feature>
<keyword evidence="3" id="KW-1185">Reference proteome</keyword>
<keyword evidence="1" id="KW-0472">Membrane</keyword>
<evidence type="ECO:0000313" key="3">
    <source>
        <dbReference type="Proteomes" id="UP000241362"/>
    </source>
</evidence>
<evidence type="ECO:0008006" key="4">
    <source>
        <dbReference type="Google" id="ProtNLM"/>
    </source>
</evidence>
<accession>A0A2T4JEG7</accession>
<gene>
    <name evidence="2" type="ORF">C5F44_00070</name>
</gene>
<dbReference type="EMBL" id="PZKE01000001">
    <property type="protein sequence ID" value="PTE16301.1"/>
    <property type="molecule type" value="Genomic_DNA"/>
</dbReference>
<sequence length="95" mass="10382">MPDQIWSVWWAWIVLGFGLGVLEVLAPGFIFLGFAVGAVLTGVLVGIGVLGHSLPFLMLVFALLSLAAWLVTRRLAGTRQGQVKVWDRDINDDHP</sequence>
<keyword evidence="1" id="KW-1133">Transmembrane helix</keyword>